<dbReference type="Proteomes" id="UP000245942">
    <property type="component" value="Unassembled WGS sequence"/>
</dbReference>
<dbReference type="GeneID" id="37011384"/>
<dbReference type="OrthoDB" id="10682454at2759"/>
<dbReference type="EMBL" id="KZ819321">
    <property type="protein sequence ID" value="PWN24084.1"/>
    <property type="molecule type" value="Genomic_DNA"/>
</dbReference>
<evidence type="ECO:0000313" key="3">
    <source>
        <dbReference type="Proteomes" id="UP000245942"/>
    </source>
</evidence>
<feature type="compositionally biased region" description="Low complexity" evidence="1">
    <location>
        <begin position="277"/>
        <end position="338"/>
    </location>
</feature>
<gene>
    <name evidence="2" type="ORF">BCV69DRAFT_19735</name>
</gene>
<name>A0A316UGN1_9BASI</name>
<sequence>MPRLNSAEIHLHGSTFSVVLNSPLAHLSAFQALLELAVCAFASARDHPTSTARDSDSLQLASNELGAQVSHLHARVGEEVLTAVLYSWLWSCLRAERGHTEVYQSELNAYRTRSREGWPKRTLLELAKTIRARREDVRALKDVATFAVEVLRILRSSNPPPSYIDTVAQHQEAPPTYTILRCSHLPQDTGARLLSAPTSAVAVAPRRALGNRRGPFQPSIVQKRASSPALRRSLDAAATPICPPATSRSSSTSSLASDQDEGSSDRSVRRRRQGPDGASLTATVPAAAAGSECPPTSTRRSTSLLSGTPSTTTPPASPSSPAWSASPSSAHANSSANPNGNGDGEEKTEAQLSFERWLDAPHCPKAVPQWHFQPAEGEADWLTEMLV</sequence>
<evidence type="ECO:0000313" key="2">
    <source>
        <dbReference type="EMBL" id="PWN24084.1"/>
    </source>
</evidence>
<organism evidence="2 3">
    <name type="scientific">Pseudomicrostroma glucosiphilum</name>
    <dbReference type="NCBI Taxonomy" id="1684307"/>
    <lineage>
        <taxon>Eukaryota</taxon>
        <taxon>Fungi</taxon>
        <taxon>Dikarya</taxon>
        <taxon>Basidiomycota</taxon>
        <taxon>Ustilaginomycotina</taxon>
        <taxon>Exobasidiomycetes</taxon>
        <taxon>Microstromatales</taxon>
        <taxon>Microstromatales incertae sedis</taxon>
        <taxon>Pseudomicrostroma</taxon>
    </lineage>
</organism>
<proteinExistence type="predicted"/>
<dbReference type="AlphaFoldDB" id="A0A316UGN1"/>
<feature type="region of interest" description="Disordered" evidence="1">
    <location>
        <begin position="205"/>
        <end position="353"/>
    </location>
</feature>
<keyword evidence="3" id="KW-1185">Reference proteome</keyword>
<protein>
    <submittedName>
        <fullName evidence="2">Uncharacterized protein</fullName>
    </submittedName>
</protein>
<reference evidence="2 3" key="1">
    <citation type="journal article" date="2018" name="Mol. Biol. Evol.">
        <title>Broad Genomic Sampling Reveals a Smut Pathogenic Ancestry of the Fungal Clade Ustilaginomycotina.</title>
        <authorList>
            <person name="Kijpornyongpan T."/>
            <person name="Mondo S.J."/>
            <person name="Barry K."/>
            <person name="Sandor L."/>
            <person name="Lee J."/>
            <person name="Lipzen A."/>
            <person name="Pangilinan J."/>
            <person name="LaButti K."/>
            <person name="Hainaut M."/>
            <person name="Henrissat B."/>
            <person name="Grigoriev I.V."/>
            <person name="Spatafora J.W."/>
            <person name="Aime M.C."/>
        </authorList>
    </citation>
    <scope>NUCLEOTIDE SEQUENCE [LARGE SCALE GENOMIC DNA]</scope>
    <source>
        <strain evidence="2 3">MCA 4718</strain>
    </source>
</reference>
<feature type="compositionally biased region" description="Low complexity" evidence="1">
    <location>
        <begin position="245"/>
        <end position="257"/>
    </location>
</feature>
<accession>A0A316UGN1</accession>
<dbReference type="RefSeq" id="XP_025351244.1">
    <property type="nucleotide sequence ID" value="XM_025489650.1"/>
</dbReference>
<evidence type="ECO:0000256" key="1">
    <source>
        <dbReference type="SAM" id="MobiDB-lite"/>
    </source>
</evidence>